<dbReference type="Pfam" id="PF01926">
    <property type="entry name" value="MMR_HSR1"/>
    <property type="match status" value="1"/>
</dbReference>
<dbReference type="CDD" id="cd00882">
    <property type="entry name" value="Ras_like_GTPase"/>
    <property type="match status" value="1"/>
</dbReference>
<dbReference type="GO" id="GO:0005525">
    <property type="term" value="F:GTP binding"/>
    <property type="evidence" value="ECO:0007669"/>
    <property type="project" value="InterPro"/>
</dbReference>
<accession>A0A0C2ZIQ2</accession>
<feature type="region of interest" description="Disordered" evidence="1">
    <location>
        <begin position="16"/>
        <end position="64"/>
    </location>
</feature>
<reference evidence="3 4" key="1">
    <citation type="submission" date="2014-04" db="EMBL/GenBank/DDBJ databases">
        <authorList>
            <consortium name="DOE Joint Genome Institute"/>
            <person name="Kuo A."/>
            <person name="Kohler A."/>
            <person name="Nagy L.G."/>
            <person name="Floudas D."/>
            <person name="Copeland A."/>
            <person name="Barry K.W."/>
            <person name="Cichocki N."/>
            <person name="Veneault-Fourrey C."/>
            <person name="LaButti K."/>
            <person name="Lindquist E.A."/>
            <person name="Lipzen A."/>
            <person name="Lundell T."/>
            <person name="Morin E."/>
            <person name="Murat C."/>
            <person name="Sun H."/>
            <person name="Tunlid A."/>
            <person name="Henrissat B."/>
            <person name="Grigoriev I.V."/>
            <person name="Hibbett D.S."/>
            <person name="Martin F."/>
            <person name="Nordberg H.P."/>
            <person name="Cantor M.N."/>
            <person name="Hua S.X."/>
        </authorList>
    </citation>
    <scope>NUCLEOTIDE SEQUENCE [LARGE SCALE GENOMIC DNA]</scope>
    <source>
        <strain evidence="3 4">Foug A</strain>
    </source>
</reference>
<sequence length="425" mass="47206">MNLKISNKVKAFLAFRDAKKRGSTAGANPKDVGKPEQRDPSPSAGGENIPNMDPENVRKAKQPGSSAGECLYPISWSGWRALPLLSPDAGDKPYIDSADVKPTERRNPVSSAGADNIPHLLDPKAVRGHFDRIRRFRVLVLGKANAGKTTLLQRVCNTTELPEVFNGKGEKLDLTTVQGSLQRGYHDIENELIFASNPRFIFHDSRGFEAGSVSEIELMKKFIADRATRKRLADRVHAIWFCIPMTEPERAIVAAEVQFFNQCNTGRMPVIVVLTKADAMEGLAIGELVEAGMEMREAMQKAGTEATKILTKVRTKIENKLNGCKYPPKNYLPLSGMNTEGADCDALIKCTTNSLDEVELQKLVVSAQQVNFELNIEFSLKYVMGQAKGETFNKKFLELEILQWMPLKQVINSLQYWAPIQLSTL</sequence>
<feature type="region of interest" description="Disordered" evidence="1">
    <location>
        <begin position="91"/>
        <end position="116"/>
    </location>
</feature>
<dbReference type="Gene3D" id="3.40.50.300">
    <property type="entry name" value="P-loop containing nucleotide triphosphate hydrolases"/>
    <property type="match status" value="1"/>
</dbReference>
<evidence type="ECO:0000313" key="3">
    <source>
        <dbReference type="EMBL" id="KIM52627.1"/>
    </source>
</evidence>
<name>A0A0C2ZIQ2_9AGAM</name>
<dbReference type="AlphaFoldDB" id="A0A0C2ZIQ2"/>
<dbReference type="InParanoid" id="A0A0C2ZIQ2"/>
<gene>
    <name evidence="3" type="ORF">SCLCIDRAFT_1223568</name>
</gene>
<feature type="compositionally biased region" description="Basic and acidic residues" evidence="1">
    <location>
        <begin position="91"/>
        <end position="107"/>
    </location>
</feature>
<proteinExistence type="predicted"/>
<dbReference type="InterPro" id="IPR027417">
    <property type="entry name" value="P-loop_NTPase"/>
</dbReference>
<protein>
    <recommendedName>
        <fullName evidence="2">G domain-containing protein</fullName>
    </recommendedName>
</protein>
<dbReference type="OrthoDB" id="59699at2759"/>
<organism evidence="3 4">
    <name type="scientific">Scleroderma citrinum Foug A</name>
    <dbReference type="NCBI Taxonomy" id="1036808"/>
    <lineage>
        <taxon>Eukaryota</taxon>
        <taxon>Fungi</taxon>
        <taxon>Dikarya</taxon>
        <taxon>Basidiomycota</taxon>
        <taxon>Agaricomycotina</taxon>
        <taxon>Agaricomycetes</taxon>
        <taxon>Agaricomycetidae</taxon>
        <taxon>Boletales</taxon>
        <taxon>Sclerodermatineae</taxon>
        <taxon>Sclerodermataceae</taxon>
        <taxon>Scleroderma</taxon>
    </lineage>
</organism>
<evidence type="ECO:0000313" key="4">
    <source>
        <dbReference type="Proteomes" id="UP000053989"/>
    </source>
</evidence>
<reference evidence="4" key="2">
    <citation type="submission" date="2015-01" db="EMBL/GenBank/DDBJ databases">
        <title>Evolutionary Origins and Diversification of the Mycorrhizal Mutualists.</title>
        <authorList>
            <consortium name="DOE Joint Genome Institute"/>
            <consortium name="Mycorrhizal Genomics Consortium"/>
            <person name="Kohler A."/>
            <person name="Kuo A."/>
            <person name="Nagy L.G."/>
            <person name="Floudas D."/>
            <person name="Copeland A."/>
            <person name="Barry K.W."/>
            <person name="Cichocki N."/>
            <person name="Veneault-Fourrey C."/>
            <person name="LaButti K."/>
            <person name="Lindquist E.A."/>
            <person name="Lipzen A."/>
            <person name="Lundell T."/>
            <person name="Morin E."/>
            <person name="Murat C."/>
            <person name="Riley R."/>
            <person name="Ohm R."/>
            <person name="Sun H."/>
            <person name="Tunlid A."/>
            <person name="Henrissat B."/>
            <person name="Grigoriev I.V."/>
            <person name="Hibbett D.S."/>
            <person name="Martin F."/>
        </authorList>
    </citation>
    <scope>NUCLEOTIDE SEQUENCE [LARGE SCALE GENOMIC DNA]</scope>
    <source>
        <strain evidence="4">Foug A</strain>
    </source>
</reference>
<keyword evidence="4" id="KW-1185">Reference proteome</keyword>
<dbReference type="Proteomes" id="UP000053989">
    <property type="component" value="Unassembled WGS sequence"/>
</dbReference>
<dbReference type="SUPFAM" id="SSF52540">
    <property type="entry name" value="P-loop containing nucleoside triphosphate hydrolases"/>
    <property type="match status" value="1"/>
</dbReference>
<evidence type="ECO:0000259" key="2">
    <source>
        <dbReference type="Pfam" id="PF01926"/>
    </source>
</evidence>
<dbReference type="EMBL" id="KN822205">
    <property type="protein sequence ID" value="KIM52627.1"/>
    <property type="molecule type" value="Genomic_DNA"/>
</dbReference>
<evidence type="ECO:0000256" key="1">
    <source>
        <dbReference type="SAM" id="MobiDB-lite"/>
    </source>
</evidence>
<dbReference type="InterPro" id="IPR006073">
    <property type="entry name" value="GTP-bd"/>
</dbReference>
<dbReference type="HOGENOM" id="CLU_023805_6_1_1"/>
<feature type="domain" description="G" evidence="2">
    <location>
        <begin position="137"/>
        <end position="276"/>
    </location>
</feature>